<gene>
    <name evidence="1" type="ORF">MENT_LOCUS21664</name>
</gene>
<evidence type="ECO:0000313" key="2">
    <source>
        <dbReference type="Proteomes" id="UP000580250"/>
    </source>
</evidence>
<accession>A0A6V7V5T1</accession>
<dbReference type="Proteomes" id="UP000580250">
    <property type="component" value="Unassembled WGS sequence"/>
</dbReference>
<dbReference type="OrthoDB" id="7289984at2759"/>
<dbReference type="EMBL" id="CAJEWN010000165">
    <property type="protein sequence ID" value="CAD2170271.1"/>
    <property type="molecule type" value="Genomic_DNA"/>
</dbReference>
<comment type="caution">
    <text evidence="1">The sequence shown here is derived from an EMBL/GenBank/DDBJ whole genome shotgun (WGS) entry which is preliminary data.</text>
</comment>
<name>A0A6V7V5T1_MELEN</name>
<organism evidence="1 2">
    <name type="scientific">Meloidogyne enterolobii</name>
    <name type="common">Root-knot nematode worm</name>
    <name type="synonym">Meloidogyne mayaguensis</name>
    <dbReference type="NCBI Taxonomy" id="390850"/>
    <lineage>
        <taxon>Eukaryota</taxon>
        <taxon>Metazoa</taxon>
        <taxon>Ecdysozoa</taxon>
        <taxon>Nematoda</taxon>
        <taxon>Chromadorea</taxon>
        <taxon>Rhabditida</taxon>
        <taxon>Tylenchina</taxon>
        <taxon>Tylenchomorpha</taxon>
        <taxon>Tylenchoidea</taxon>
        <taxon>Meloidogynidae</taxon>
        <taxon>Meloidogyninae</taxon>
        <taxon>Meloidogyne</taxon>
    </lineage>
</organism>
<sequence>MNGAYAKYSEELVDRFRNISALKVSDIDQFVEEYKKLAKEDKRKEGGYPKKAVIHAFACFVSP</sequence>
<evidence type="ECO:0000313" key="1">
    <source>
        <dbReference type="EMBL" id="CAD2170271.1"/>
    </source>
</evidence>
<protein>
    <submittedName>
        <fullName evidence="1">Uncharacterized protein</fullName>
    </submittedName>
</protein>
<reference evidence="1 2" key="1">
    <citation type="submission" date="2020-08" db="EMBL/GenBank/DDBJ databases">
        <authorList>
            <person name="Koutsovoulos G."/>
            <person name="Danchin GJ E."/>
        </authorList>
    </citation>
    <scope>NUCLEOTIDE SEQUENCE [LARGE SCALE GENOMIC DNA]</scope>
</reference>
<proteinExistence type="predicted"/>
<dbReference type="AlphaFoldDB" id="A0A6V7V5T1"/>